<evidence type="ECO:0000313" key="2">
    <source>
        <dbReference type="Proteomes" id="UP000681870"/>
    </source>
</evidence>
<evidence type="ECO:0000313" key="1">
    <source>
        <dbReference type="EMBL" id="MBS3681007.1"/>
    </source>
</evidence>
<dbReference type="EMBL" id="JAGXBY010000004">
    <property type="protein sequence ID" value="MBS3681007.1"/>
    <property type="molecule type" value="Genomic_DNA"/>
</dbReference>
<gene>
    <name evidence="1" type="ORF">KGF86_12405</name>
</gene>
<name>A0ABS5MFZ1_9BACI</name>
<sequence length="118" mass="13808">MKKNIAIVILAILSLVLVQFTGQLYQDTRAYKSEIASFYERQVKDTRRLVNRISSTNIEEATKTEDGKKLLDNYREQILNSSFRFMNLQNELHTIGYMLYDIGQLLQKAAGIQYQLRR</sequence>
<comment type="caution">
    <text evidence="1">The sequence shown here is derived from an EMBL/GenBank/DDBJ whole genome shotgun (WGS) entry which is preliminary data.</text>
</comment>
<organism evidence="1 2">
    <name type="scientific">Ornithinibacillus massiliensis</name>
    <dbReference type="NCBI Taxonomy" id="1944633"/>
    <lineage>
        <taxon>Bacteria</taxon>
        <taxon>Bacillati</taxon>
        <taxon>Bacillota</taxon>
        <taxon>Bacilli</taxon>
        <taxon>Bacillales</taxon>
        <taxon>Bacillaceae</taxon>
        <taxon>Ornithinibacillus</taxon>
    </lineage>
</organism>
<protein>
    <recommendedName>
        <fullName evidence="3">DUF4363 family protein</fullName>
    </recommendedName>
</protein>
<keyword evidence="2" id="KW-1185">Reference proteome</keyword>
<evidence type="ECO:0008006" key="3">
    <source>
        <dbReference type="Google" id="ProtNLM"/>
    </source>
</evidence>
<reference evidence="1 2" key="1">
    <citation type="submission" date="2021-05" db="EMBL/GenBank/DDBJ databases">
        <title>Ornithinibacillus massiliensis sp. nov.</title>
        <authorList>
            <person name="Iwaza R."/>
            <person name="Lagier J.-C."/>
            <person name="Raoult D."/>
        </authorList>
    </citation>
    <scope>NUCLEOTIDE SEQUENCE [LARGE SCALE GENOMIC DNA]</scope>
    <source>
        <strain evidence="1 2">Marseille-P3601</strain>
    </source>
</reference>
<accession>A0ABS5MFZ1</accession>
<dbReference type="RefSeq" id="WP_211742069.1">
    <property type="nucleotide sequence ID" value="NZ_JAGXBY010000004.1"/>
</dbReference>
<dbReference type="Proteomes" id="UP000681870">
    <property type="component" value="Unassembled WGS sequence"/>
</dbReference>
<proteinExistence type="predicted"/>